<sequence>MTEPHEVRTPAELFDLSGKVALVTGGSRGLGRAIVLGYAAAGADVVIASRKLDACAAVAREVEALGRRALPIACHVGHWDELDALAERSYEHFGRIDVLVNNAGMSPLAPSSAQTSEELFDKVVAVNFKGPFRLSAVVAERMAAADGGSVISVSSTGALRPSPTFGPYAGSKAALNAISVAFAQEFAPKVRFNVISPGGFYTDISKEWAVPGRDEPGQLLRRFGYANEIVTAALYYASDASSYTTGSLLRVDGLGPV</sequence>
<evidence type="ECO:0000256" key="3">
    <source>
        <dbReference type="RuleBase" id="RU000363"/>
    </source>
</evidence>
<dbReference type="AlphaFoldDB" id="A0A6L3VXG1"/>
<dbReference type="OrthoDB" id="286404at2"/>
<dbReference type="Proteomes" id="UP000483004">
    <property type="component" value="Unassembled WGS sequence"/>
</dbReference>
<dbReference type="InterPro" id="IPR020904">
    <property type="entry name" value="Sc_DH/Rdtase_CS"/>
</dbReference>
<protein>
    <submittedName>
        <fullName evidence="5">SDR family NAD(P)-dependent oxidoreductase</fullName>
    </submittedName>
</protein>
<dbReference type="InterPro" id="IPR002347">
    <property type="entry name" value="SDR_fam"/>
</dbReference>
<dbReference type="SUPFAM" id="SSF51735">
    <property type="entry name" value="NAD(P)-binding Rossmann-fold domains"/>
    <property type="match status" value="1"/>
</dbReference>
<dbReference type="PANTHER" id="PTHR43943">
    <property type="entry name" value="DEHYDROGENASE/REDUCTASE (SDR FAMILY) MEMBER 4"/>
    <property type="match status" value="1"/>
</dbReference>
<evidence type="ECO:0000256" key="2">
    <source>
        <dbReference type="ARBA" id="ARBA00023002"/>
    </source>
</evidence>
<evidence type="ECO:0000313" key="5">
    <source>
        <dbReference type="EMBL" id="KAB2381851.1"/>
    </source>
</evidence>
<feature type="domain" description="Ketoreductase" evidence="4">
    <location>
        <begin position="19"/>
        <end position="201"/>
    </location>
</feature>
<dbReference type="SMART" id="SM00822">
    <property type="entry name" value="PKS_KR"/>
    <property type="match status" value="1"/>
</dbReference>
<dbReference type="InterPro" id="IPR036291">
    <property type="entry name" value="NAD(P)-bd_dom_sf"/>
</dbReference>
<gene>
    <name evidence="5" type="ORF">F9B16_15135</name>
</gene>
<proteinExistence type="inferred from homology"/>
<comment type="similarity">
    <text evidence="1 3">Belongs to the short-chain dehydrogenases/reductases (SDR) family.</text>
</comment>
<dbReference type="GO" id="GO:0016491">
    <property type="term" value="F:oxidoreductase activity"/>
    <property type="evidence" value="ECO:0007669"/>
    <property type="project" value="UniProtKB-KW"/>
</dbReference>
<evidence type="ECO:0000256" key="1">
    <source>
        <dbReference type="ARBA" id="ARBA00006484"/>
    </source>
</evidence>
<dbReference type="Gene3D" id="3.40.50.720">
    <property type="entry name" value="NAD(P)-binding Rossmann-like Domain"/>
    <property type="match status" value="1"/>
</dbReference>
<evidence type="ECO:0000259" key="4">
    <source>
        <dbReference type="SMART" id="SM00822"/>
    </source>
</evidence>
<dbReference type="RefSeq" id="WP_151540699.1">
    <property type="nucleotide sequence ID" value="NZ_WBMR01000035.1"/>
</dbReference>
<dbReference type="PANTHER" id="PTHR43943:SF2">
    <property type="entry name" value="DEHYDROGENASE_REDUCTASE 4"/>
    <property type="match status" value="1"/>
</dbReference>
<keyword evidence="2" id="KW-0560">Oxidoreductase</keyword>
<dbReference type="Pfam" id="PF00106">
    <property type="entry name" value="adh_short"/>
    <property type="match status" value="1"/>
</dbReference>
<evidence type="ECO:0000313" key="6">
    <source>
        <dbReference type="Proteomes" id="UP000483004"/>
    </source>
</evidence>
<dbReference type="PRINTS" id="PR00080">
    <property type="entry name" value="SDRFAMILY"/>
</dbReference>
<dbReference type="CDD" id="cd05233">
    <property type="entry name" value="SDR_c"/>
    <property type="match status" value="1"/>
</dbReference>
<comment type="caution">
    <text evidence="5">The sequence shown here is derived from an EMBL/GenBank/DDBJ whole genome shotgun (WGS) entry which is preliminary data.</text>
</comment>
<dbReference type="EMBL" id="WBMR01000035">
    <property type="protein sequence ID" value="KAB2381851.1"/>
    <property type="molecule type" value="Genomic_DNA"/>
</dbReference>
<dbReference type="FunFam" id="3.40.50.720:FF:000084">
    <property type="entry name" value="Short-chain dehydrogenase reductase"/>
    <property type="match status" value="1"/>
</dbReference>
<keyword evidence="6" id="KW-1185">Reference proteome</keyword>
<dbReference type="PRINTS" id="PR00081">
    <property type="entry name" value="GDHRDH"/>
</dbReference>
<dbReference type="PROSITE" id="PS00061">
    <property type="entry name" value="ADH_SHORT"/>
    <property type="match status" value="1"/>
</dbReference>
<accession>A0A6L3VXG1</accession>
<dbReference type="InterPro" id="IPR057326">
    <property type="entry name" value="KR_dom"/>
</dbReference>
<organism evidence="5 6">
    <name type="scientific">Actinomadura montaniterrae</name>
    <dbReference type="NCBI Taxonomy" id="1803903"/>
    <lineage>
        <taxon>Bacteria</taxon>
        <taxon>Bacillati</taxon>
        <taxon>Actinomycetota</taxon>
        <taxon>Actinomycetes</taxon>
        <taxon>Streptosporangiales</taxon>
        <taxon>Thermomonosporaceae</taxon>
        <taxon>Actinomadura</taxon>
    </lineage>
</organism>
<reference evidence="5 6" key="1">
    <citation type="submission" date="2019-09" db="EMBL/GenBank/DDBJ databases">
        <title>Actinomadura physcomitrii sp. nov., a novel actinomycete isolated from moss [Physcomitrium sphaericum (Ludw) Fuernr].</title>
        <authorList>
            <person name="Liu C."/>
            <person name="Zhuang X."/>
        </authorList>
    </citation>
    <scope>NUCLEOTIDE SEQUENCE [LARGE SCALE GENOMIC DNA]</scope>
    <source>
        <strain evidence="5 6">CYP1-1B</strain>
    </source>
</reference>
<name>A0A6L3VXG1_9ACTN</name>